<feature type="transmembrane region" description="Helical" evidence="1">
    <location>
        <begin position="57"/>
        <end position="80"/>
    </location>
</feature>
<sequence>MPIDIQLQVRSNNNVVPYTTDQKSTEKRIVANEDISQLQLSGKQFEYIQYTKNDVSYVAGFVVYTLIFYVYILSVFYTAFELIWIQVWGNKFAANNQLVQISTEQIVQQIQILGEDVLISSDRPNHINLNRPFSSKFLFKRMAITFIPFFIISILILFTDIITFQTQKTTNNFYMLQEIKPFNQLLQYYSQSILNTVDKIQIESDEVAKQKLTYTKGQLIQKFKDNTEILKLLIYKSLGTEEGQLPRGDISRLGATQQYNSPTDSNQIIGTAFGASENQFSNEFMIRLDIDESTNDKLIEFNNFTLQYNSAFYNISANEFYQSFEKIYTLIEEENSYEDYNYQFEIINQGCQALVNIADKINNTYRNQYLIIAILLIVLLMISFILNQKYGIEQFIDSRSNIFHQMVLTALK</sequence>
<feature type="transmembrane region" description="Helical" evidence="1">
    <location>
        <begin position="143"/>
        <end position="164"/>
    </location>
</feature>
<evidence type="ECO:0000313" key="3">
    <source>
        <dbReference type="EMBL" id="CAL6062864.1"/>
    </source>
</evidence>
<reference evidence="3 4" key="2">
    <citation type="submission" date="2024-07" db="EMBL/GenBank/DDBJ databases">
        <authorList>
            <person name="Akdeniz Z."/>
        </authorList>
    </citation>
    <scope>NUCLEOTIDE SEQUENCE [LARGE SCALE GENOMIC DNA]</scope>
</reference>
<name>A0AA86NB32_9EUKA</name>
<keyword evidence="1" id="KW-0472">Membrane</keyword>
<gene>
    <name evidence="2" type="ORF">HINF_LOCUS3763</name>
    <name evidence="3" type="ORF">HINF_LOCUS50429</name>
</gene>
<evidence type="ECO:0008006" key="5">
    <source>
        <dbReference type="Google" id="ProtNLM"/>
    </source>
</evidence>
<protein>
    <recommendedName>
        <fullName evidence="5">Transmembrane protein</fullName>
    </recommendedName>
</protein>
<feature type="transmembrane region" description="Helical" evidence="1">
    <location>
        <begin position="369"/>
        <end position="386"/>
    </location>
</feature>
<evidence type="ECO:0000313" key="2">
    <source>
        <dbReference type="EMBL" id="CAI9916118.1"/>
    </source>
</evidence>
<reference evidence="2" key="1">
    <citation type="submission" date="2023-06" db="EMBL/GenBank/DDBJ databases">
        <authorList>
            <person name="Kurt Z."/>
        </authorList>
    </citation>
    <scope>NUCLEOTIDE SEQUENCE</scope>
</reference>
<comment type="caution">
    <text evidence="2">The sequence shown here is derived from an EMBL/GenBank/DDBJ whole genome shotgun (WGS) entry which is preliminary data.</text>
</comment>
<keyword evidence="1" id="KW-0812">Transmembrane</keyword>
<dbReference type="Proteomes" id="UP001642409">
    <property type="component" value="Unassembled WGS sequence"/>
</dbReference>
<proteinExistence type="predicted"/>
<keyword evidence="4" id="KW-1185">Reference proteome</keyword>
<dbReference type="EMBL" id="CAXDID020000242">
    <property type="protein sequence ID" value="CAL6062864.1"/>
    <property type="molecule type" value="Genomic_DNA"/>
</dbReference>
<organism evidence="2">
    <name type="scientific">Hexamita inflata</name>
    <dbReference type="NCBI Taxonomy" id="28002"/>
    <lineage>
        <taxon>Eukaryota</taxon>
        <taxon>Metamonada</taxon>
        <taxon>Diplomonadida</taxon>
        <taxon>Hexamitidae</taxon>
        <taxon>Hexamitinae</taxon>
        <taxon>Hexamita</taxon>
    </lineage>
</organism>
<dbReference type="EMBL" id="CATOUU010000094">
    <property type="protein sequence ID" value="CAI9916118.1"/>
    <property type="molecule type" value="Genomic_DNA"/>
</dbReference>
<evidence type="ECO:0000313" key="4">
    <source>
        <dbReference type="Proteomes" id="UP001642409"/>
    </source>
</evidence>
<accession>A0AA86NB32</accession>
<keyword evidence="1" id="KW-1133">Transmembrane helix</keyword>
<evidence type="ECO:0000256" key="1">
    <source>
        <dbReference type="SAM" id="Phobius"/>
    </source>
</evidence>
<dbReference type="AlphaFoldDB" id="A0AA86NB32"/>